<dbReference type="PROSITE" id="PS50893">
    <property type="entry name" value="ABC_TRANSPORTER_2"/>
    <property type="match status" value="1"/>
</dbReference>
<evidence type="ECO:0000259" key="9">
    <source>
        <dbReference type="PROSITE" id="PS50929"/>
    </source>
</evidence>
<comment type="caution">
    <text evidence="10">The sequence shown here is derived from an EMBL/GenBank/DDBJ whole genome shotgun (WGS) entry which is preliminary data.</text>
</comment>
<dbReference type="Pfam" id="PF00664">
    <property type="entry name" value="ABC_membrane"/>
    <property type="match status" value="1"/>
</dbReference>
<feature type="domain" description="ABC transporter" evidence="8">
    <location>
        <begin position="354"/>
        <end position="562"/>
    </location>
</feature>
<feature type="domain" description="ABC transmembrane type-1" evidence="9">
    <location>
        <begin position="63"/>
        <end position="319"/>
    </location>
</feature>
<dbReference type="Pfam" id="PF00005">
    <property type="entry name" value="ABC_tran"/>
    <property type="match status" value="1"/>
</dbReference>
<keyword evidence="3" id="KW-0547">Nucleotide-binding</keyword>
<evidence type="ECO:0000256" key="4">
    <source>
        <dbReference type="ARBA" id="ARBA00022840"/>
    </source>
</evidence>
<dbReference type="SUPFAM" id="SSF90123">
    <property type="entry name" value="ABC transporter transmembrane region"/>
    <property type="match status" value="1"/>
</dbReference>
<keyword evidence="11" id="KW-1185">Reference proteome</keyword>
<reference evidence="10" key="1">
    <citation type="submission" date="2013-07" db="EMBL/GenBank/DDBJ databases">
        <authorList>
            <consortium name="DOE Joint Genome Institute"/>
            <person name="Anderson I."/>
            <person name="Huntemann M."/>
            <person name="Han J."/>
            <person name="Chen A."/>
            <person name="Kyrpides N."/>
            <person name="Mavromatis K."/>
            <person name="Markowitz V."/>
            <person name="Palaniappan K."/>
            <person name="Ivanova N."/>
            <person name="Schaumberg A."/>
            <person name="Pati A."/>
            <person name="Liolios K."/>
            <person name="Nordberg H.P."/>
            <person name="Cantor M.N."/>
            <person name="Hua S.X."/>
            <person name="Woyke T."/>
        </authorList>
    </citation>
    <scope>NUCLEOTIDE SEQUENCE [LARGE SCALE GENOMIC DNA]</scope>
    <source>
        <strain evidence="10">DSM 17970</strain>
    </source>
</reference>
<comment type="subcellular location">
    <subcellularLocation>
        <location evidence="1">Cell membrane</location>
        <topology evidence="1">Multi-pass membrane protein</topology>
    </subcellularLocation>
</comment>
<feature type="transmembrane region" description="Helical" evidence="7">
    <location>
        <begin position="179"/>
        <end position="198"/>
    </location>
</feature>
<gene>
    <name evidence="10" type="ORF">XylorDRAFT_0219</name>
</gene>
<dbReference type="InterPro" id="IPR011527">
    <property type="entry name" value="ABC1_TM_dom"/>
</dbReference>
<proteinExistence type="predicted"/>
<evidence type="ECO:0000256" key="5">
    <source>
        <dbReference type="ARBA" id="ARBA00022989"/>
    </source>
</evidence>
<feature type="transmembrane region" description="Helical" evidence="7">
    <location>
        <begin position="261"/>
        <end position="283"/>
    </location>
</feature>
<dbReference type="SMART" id="SM00382">
    <property type="entry name" value="AAA"/>
    <property type="match status" value="1"/>
</dbReference>
<dbReference type="CDD" id="cd03228">
    <property type="entry name" value="ABCC_MRP_Like"/>
    <property type="match status" value="1"/>
</dbReference>
<dbReference type="InterPro" id="IPR017871">
    <property type="entry name" value="ABC_transporter-like_CS"/>
</dbReference>
<feature type="transmembrane region" description="Helical" evidence="7">
    <location>
        <begin position="67"/>
        <end position="97"/>
    </location>
</feature>
<evidence type="ECO:0000313" key="11">
    <source>
        <dbReference type="Proteomes" id="UP000243438"/>
    </source>
</evidence>
<protein>
    <submittedName>
        <fullName evidence="10">ABC-type multidrug transport system, ATPase and permease component</fullName>
    </submittedName>
</protein>
<dbReference type="EMBL" id="JFBS01000001">
    <property type="protein sequence ID" value="EXG77869.1"/>
    <property type="molecule type" value="Genomic_DNA"/>
</dbReference>
<dbReference type="Gene3D" id="3.40.50.300">
    <property type="entry name" value="P-loop containing nucleotide triphosphate hydrolases"/>
    <property type="match status" value="1"/>
</dbReference>
<organism evidence="10 11">
    <name type="scientific">Xylanibacter oryzae DSM 17970</name>
    <dbReference type="NCBI Taxonomy" id="915438"/>
    <lineage>
        <taxon>Bacteria</taxon>
        <taxon>Pseudomonadati</taxon>
        <taxon>Bacteroidota</taxon>
        <taxon>Bacteroidia</taxon>
        <taxon>Bacteroidales</taxon>
        <taxon>Prevotellaceae</taxon>
        <taxon>Xylanibacter</taxon>
    </lineage>
</organism>
<dbReference type="InterPro" id="IPR027417">
    <property type="entry name" value="P-loop_NTPase"/>
</dbReference>
<name>A0ABN0RUG2_9BACT</name>
<feature type="transmembrane region" description="Helical" evidence="7">
    <location>
        <begin position="152"/>
        <end position="173"/>
    </location>
</feature>
<dbReference type="PANTHER" id="PTHR24221:SF654">
    <property type="entry name" value="ATP-BINDING CASSETTE SUB-FAMILY B MEMBER 6"/>
    <property type="match status" value="1"/>
</dbReference>
<dbReference type="InterPro" id="IPR039421">
    <property type="entry name" value="Type_1_exporter"/>
</dbReference>
<dbReference type="PROSITE" id="PS00211">
    <property type="entry name" value="ABC_TRANSPORTER_1"/>
    <property type="match status" value="1"/>
</dbReference>
<dbReference type="InterPro" id="IPR003439">
    <property type="entry name" value="ABC_transporter-like_ATP-bd"/>
</dbReference>
<feature type="transmembrane region" description="Helical" evidence="7">
    <location>
        <begin position="20"/>
        <end position="47"/>
    </location>
</feature>
<dbReference type="SUPFAM" id="SSF52540">
    <property type="entry name" value="P-loop containing nucleoside triphosphate hydrolases"/>
    <property type="match status" value="1"/>
</dbReference>
<evidence type="ECO:0000256" key="1">
    <source>
        <dbReference type="ARBA" id="ARBA00004651"/>
    </source>
</evidence>
<dbReference type="InterPro" id="IPR036640">
    <property type="entry name" value="ABC1_TM_sf"/>
</dbReference>
<keyword evidence="5 7" id="KW-1133">Transmembrane helix</keyword>
<keyword evidence="2 7" id="KW-0812">Transmembrane</keyword>
<dbReference type="PANTHER" id="PTHR24221">
    <property type="entry name" value="ATP-BINDING CASSETTE SUB-FAMILY B"/>
    <property type="match status" value="1"/>
</dbReference>
<keyword evidence="4" id="KW-0067">ATP-binding</keyword>
<dbReference type="Proteomes" id="UP000243438">
    <property type="component" value="Unassembled WGS sequence"/>
</dbReference>
<dbReference type="InterPro" id="IPR003593">
    <property type="entry name" value="AAA+_ATPase"/>
</dbReference>
<evidence type="ECO:0000259" key="8">
    <source>
        <dbReference type="PROSITE" id="PS50893"/>
    </source>
</evidence>
<dbReference type="RefSeq" id="WP_036876191.1">
    <property type="nucleotide sequence ID" value="NZ_KK073873.1"/>
</dbReference>
<dbReference type="Gene3D" id="1.20.1560.10">
    <property type="entry name" value="ABC transporter type 1, transmembrane domain"/>
    <property type="match status" value="1"/>
</dbReference>
<evidence type="ECO:0000313" key="10">
    <source>
        <dbReference type="EMBL" id="EXG77869.1"/>
    </source>
</evidence>
<feature type="transmembrane region" description="Helical" evidence="7">
    <location>
        <begin position="289"/>
        <end position="310"/>
    </location>
</feature>
<evidence type="ECO:0000256" key="2">
    <source>
        <dbReference type="ARBA" id="ARBA00022692"/>
    </source>
</evidence>
<evidence type="ECO:0000256" key="6">
    <source>
        <dbReference type="ARBA" id="ARBA00023136"/>
    </source>
</evidence>
<keyword evidence="6 7" id="KW-0472">Membrane</keyword>
<accession>A0ABN0RUG2</accession>
<evidence type="ECO:0000256" key="3">
    <source>
        <dbReference type="ARBA" id="ARBA00022741"/>
    </source>
</evidence>
<sequence length="562" mass="64361">MSDKHFIAHSFRLFWSYNPLKMVTLFSITILQGFTQGISIVLLIPLMGMLDPSAGNGNGWTKFLKKFLQTFGVNLNMTVVIIFFVLCLFFVALLNYLQSVLQSTYQQGFSYEMRKKLFKKIIMSDWQFLNGKSKHNHIQILTTEIPKMTTYYYYYLGLSSKALFIVAHIIVALSISVQFTLYVTFIGVALLFILRRYLLNARKYGSINVQAFRNMLKRIDDFWTTVKLAKVHNSESFFYQKFAESNTQMLHYQNKQSKNSAAPVFIFTCTGVIALVMIIYIAYGQVHLPFQSLFILILLFARIFPQFIGINGDVNMVYSLSSSAKLVLDLDGEMDEKEFSIENVPSSINFKQTIELSHISFGYHKGHNLFSDFSVSIKANQITGIVGRSGCGKTTFIDILSGLQQPFSGELLVDGKKITEYFMPAWRSMIGYLPQDSFFLDGTIRDNLIMDSKQNIDDQVVWDILKSVNAYDLVKSEEKGLDTEIINYQYHFSGGERQRLALARTLLRYPKLLLLDEATSALDTNNEMIIMNCLSRLKHDVTIVFVTHHKGLSSYFDQIINL</sequence>
<dbReference type="PROSITE" id="PS50929">
    <property type="entry name" value="ABC_TM1F"/>
    <property type="match status" value="1"/>
</dbReference>
<evidence type="ECO:0000256" key="7">
    <source>
        <dbReference type="SAM" id="Phobius"/>
    </source>
</evidence>